<keyword evidence="2" id="KW-1133">Transmembrane helix</keyword>
<reference evidence="3 4" key="1">
    <citation type="submission" date="2020-03" db="EMBL/GenBank/DDBJ databases">
        <title>Genomic Encyclopedia of Type Strains, Phase IV (KMG-IV): sequencing the most valuable type-strain genomes for metagenomic binning, comparative biology and taxonomic classification.</title>
        <authorList>
            <person name="Goeker M."/>
        </authorList>
    </citation>
    <scope>NUCLEOTIDE SEQUENCE [LARGE SCALE GENOMIC DNA]</scope>
    <source>
        <strain evidence="3 4">DSM 24233</strain>
    </source>
</reference>
<proteinExistence type="predicted"/>
<sequence>MGLFAVMLVCGIIAALIAGSKNRSRIGWFLLGCIFGLIAVAVLACLRTLPPKSQAPSPAPFPIDEDDEGDAPSGFCSPAATRRQAEERAAMRADRDRCAREEWEKGRRECPHCAELIRRKATVCRFCGAQVTPEEYPCPQAIDAPVQP</sequence>
<keyword evidence="4" id="KW-1185">Reference proteome</keyword>
<dbReference type="EMBL" id="JAATJA010000001">
    <property type="protein sequence ID" value="NJB66435.1"/>
    <property type="molecule type" value="Genomic_DNA"/>
</dbReference>
<keyword evidence="2" id="KW-0472">Membrane</keyword>
<comment type="caution">
    <text evidence="3">The sequence shown here is derived from an EMBL/GenBank/DDBJ whole genome shotgun (WGS) entry which is preliminary data.</text>
</comment>
<dbReference type="AlphaFoldDB" id="A0A846QLX2"/>
<evidence type="ECO:0000256" key="2">
    <source>
        <dbReference type="SAM" id="Phobius"/>
    </source>
</evidence>
<name>A0A846QLX2_9BACT</name>
<keyword evidence="2" id="KW-0812">Transmembrane</keyword>
<dbReference type="Gene3D" id="1.20.1070.10">
    <property type="entry name" value="Rhodopsin 7-helix transmembrane proteins"/>
    <property type="match status" value="1"/>
</dbReference>
<feature type="transmembrane region" description="Helical" evidence="2">
    <location>
        <begin position="28"/>
        <end position="46"/>
    </location>
</feature>
<evidence type="ECO:0000313" key="4">
    <source>
        <dbReference type="Proteomes" id="UP000580856"/>
    </source>
</evidence>
<organism evidence="3 4">
    <name type="scientific">Desulfobaculum xiamenense</name>
    <dbReference type="NCBI Taxonomy" id="995050"/>
    <lineage>
        <taxon>Bacteria</taxon>
        <taxon>Pseudomonadati</taxon>
        <taxon>Thermodesulfobacteriota</taxon>
        <taxon>Desulfovibrionia</taxon>
        <taxon>Desulfovibrionales</taxon>
        <taxon>Desulfovibrionaceae</taxon>
        <taxon>Desulfobaculum</taxon>
    </lineage>
</organism>
<feature type="region of interest" description="Disordered" evidence="1">
    <location>
        <begin position="52"/>
        <end position="91"/>
    </location>
</feature>
<evidence type="ECO:0000256" key="1">
    <source>
        <dbReference type="SAM" id="MobiDB-lite"/>
    </source>
</evidence>
<evidence type="ECO:0000313" key="3">
    <source>
        <dbReference type="EMBL" id="NJB66435.1"/>
    </source>
</evidence>
<protein>
    <submittedName>
        <fullName evidence="3">Na+/melibiose symporter-like transporter</fullName>
    </submittedName>
</protein>
<dbReference type="Proteomes" id="UP000580856">
    <property type="component" value="Unassembled WGS sequence"/>
</dbReference>
<gene>
    <name evidence="3" type="ORF">GGQ74_000075</name>
</gene>
<dbReference type="RefSeq" id="WP_167939572.1">
    <property type="nucleotide sequence ID" value="NZ_JAATJA010000001.1"/>
</dbReference>
<dbReference type="SUPFAM" id="SSF81321">
    <property type="entry name" value="Family A G protein-coupled receptor-like"/>
    <property type="match status" value="1"/>
</dbReference>
<accession>A0A846QLX2</accession>